<sequence length="262" mass="29310">MTVSFDKYQGAGNDFVMIDNRNDEYSFSREDVIKLCRPHFGIGSDGLIILEKSQNTNFSMRFFNPDGSDGMMCGNGGRCVVAFAKKLGIIEDTCTFEAPDGIHHAKMINGDISLQMSNPHSITFHDDGIYMNTGTSHFVCFVEDLENIDVELEGRKLRHDKRFDKYFGCNVNFVKKNNRNSILVRTYERGVERETLACGTGVCASCIAVALQEKISDGKHSISVHTRGGDLKVEFCKQKETITDVWLQGKGEYVFSGTIPLD</sequence>
<dbReference type="PANTHER" id="PTHR31689">
    <property type="entry name" value="DIAMINOPIMELATE EPIMERASE, CHLOROPLASTIC"/>
    <property type="match status" value="1"/>
</dbReference>
<dbReference type="GO" id="GO:0008837">
    <property type="term" value="F:diaminopimelate epimerase activity"/>
    <property type="evidence" value="ECO:0007669"/>
    <property type="project" value="UniProtKB-UniRule"/>
</dbReference>
<dbReference type="InterPro" id="IPR018510">
    <property type="entry name" value="DAP_epimerase_AS"/>
</dbReference>
<name>A0A9D1RHM4_9BACT</name>
<evidence type="ECO:0000256" key="7">
    <source>
        <dbReference type="ARBA" id="ARBA00051712"/>
    </source>
</evidence>
<comment type="catalytic activity">
    <reaction evidence="7 8">
        <text>(2S,6S)-2,6-diaminopimelate = meso-2,6-diaminopimelate</text>
        <dbReference type="Rhea" id="RHEA:15393"/>
        <dbReference type="ChEBI" id="CHEBI:57609"/>
        <dbReference type="ChEBI" id="CHEBI:57791"/>
        <dbReference type="EC" id="5.1.1.7"/>
    </reaction>
</comment>
<dbReference type="EC" id="5.1.1.7" evidence="3 8"/>
<reference evidence="10" key="1">
    <citation type="journal article" date="2021" name="PeerJ">
        <title>Extensive microbial diversity within the chicken gut microbiome revealed by metagenomics and culture.</title>
        <authorList>
            <person name="Gilroy R."/>
            <person name="Ravi A."/>
            <person name="Getino M."/>
            <person name="Pursley I."/>
            <person name="Horton D.L."/>
            <person name="Alikhan N.F."/>
            <person name="Baker D."/>
            <person name="Gharbi K."/>
            <person name="Hall N."/>
            <person name="Watson M."/>
            <person name="Adriaenssens E.M."/>
            <person name="Foster-Nyarko E."/>
            <person name="Jarju S."/>
            <person name="Secka A."/>
            <person name="Antonio M."/>
            <person name="Oren A."/>
            <person name="Chaudhuri R.R."/>
            <person name="La Ragione R."/>
            <person name="Hildebrand F."/>
            <person name="Pallen M.J."/>
        </authorList>
    </citation>
    <scope>NUCLEOTIDE SEQUENCE</scope>
    <source>
        <strain evidence="10">Gambia16-930</strain>
    </source>
</reference>
<dbReference type="PANTHER" id="PTHR31689:SF0">
    <property type="entry name" value="DIAMINOPIMELATE EPIMERASE"/>
    <property type="match status" value="1"/>
</dbReference>
<feature type="binding site" evidence="8">
    <location>
        <begin position="199"/>
        <end position="200"/>
    </location>
    <ligand>
        <name>substrate</name>
    </ligand>
</feature>
<evidence type="ECO:0000313" key="11">
    <source>
        <dbReference type="Proteomes" id="UP000824267"/>
    </source>
</evidence>
<dbReference type="GO" id="GO:0005829">
    <property type="term" value="C:cytosol"/>
    <property type="evidence" value="ECO:0007669"/>
    <property type="project" value="TreeGrafter"/>
</dbReference>
<dbReference type="AlphaFoldDB" id="A0A9D1RHM4"/>
<reference evidence="10" key="2">
    <citation type="submission" date="2021-04" db="EMBL/GenBank/DDBJ databases">
        <authorList>
            <person name="Gilroy R."/>
        </authorList>
    </citation>
    <scope>NUCLEOTIDE SEQUENCE</scope>
    <source>
        <strain evidence="10">Gambia16-930</strain>
    </source>
</reference>
<comment type="similarity">
    <text evidence="2 8">Belongs to the diaminopimelate epimerase family.</text>
</comment>
<organism evidence="10 11">
    <name type="scientific">Candidatus Onthomorpha intestinigallinarum</name>
    <dbReference type="NCBI Taxonomy" id="2840880"/>
    <lineage>
        <taxon>Bacteria</taxon>
        <taxon>Pseudomonadati</taxon>
        <taxon>Bacteroidota</taxon>
        <taxon>Bacteroidia</taxon>
        <taxon>Bacteroidales</taxon>
        <taxon>Candidatus Onthomorpha</taxon>
    </lineage>
</organism>
<keyword evidence="5 8" id="KW-0457">Lysine biosynthesis</keyword>
<comment type="subcellular location">
    <subcellularLocation>
        <location evidence="8">Cytoplasm</location>
    </subcellularLocation>
</comment>
<comment type="caution">
    <text evidence="8">Lacks conserved residue(s) required for the propagation of feature annotation.</text>
</comment>
<feature type="active site" evidence="9">
    <location>
        <position position="73"/>
    </location>
</feature>
<gene>
    <name evidence="8 10" type="primary">dapF</name>
    <name evidence="10" type="ORF">IAC47_06060</name>
</gene>
<feature type="active site" description="Proton donor" evidence="8">
    <location>
        <position position="73"/>
    </location>
</feature>
<evidence type="ECO:0000256" key="6">
    <source>
        <dbReference type="ARBA" id="ARBA00023235"/>
    </source>
</evidence>
<dbReference type="PROSITE" id="PS01326">
    <property type="entry name" value="DAP_EPIMERASE"/>
    <property type="match status" value="1"/>
</dbReference>
<dbReference type="Gene3D" id="3.10.310.10">
    <property type="entry name" value="Diaminopimelate Epimerase, Chain A, domain 1"/>
    <property type="match status" value="2"/>
</dbReference>
<proteinExistence type="inferred from homology"/>
<dbReference type="HAMAP" id="MF_00197">
    <property type="entry name" value="DAP_epimerase"/>
    <property type="match status" value="1"/>
</dbReference>
<evidence type="ECO:0000256" key="9">
    <source>
        <dbReference type="PROSITE-ProRule" id="PRU10125"/>
    </source>
</evidence>
<feature type="binding site" evidence="8">
    <location>
        <position position="13"/>
    </location>
    <ligand>
        <name>substrate</name>
    </ligand>
</feature>
<feature type="active site" description="Proton acceptor" evidence="8">
    <location>
        <position position="198"/>
    </location>
</feature>
<dbReference type="SUPFAM" id="SSF54506">
    <property type="entry name" value="Diaminopimelate epimerase-like"/>
    <property type="match status" value="2"/>
</dbReference>
<evidence type="ECO:0000256" key="8">
    <source>
        <dbReference type="HAMAP-Rule" id="MF_00197"/>
    </source>
</evidence>
<evidence type="ECO:0000256" key="3">
    <source>
        <dbReference type="ARBA" id="ARBA00013080"/>
    </source>
</evidence>
<keyword evidence="4 8" id="KW-0028">Amino-acid biosynthesis</keyword>
<feature type="binding site" evidence="8">
    <location>
        <begin position="188"/>
        <end position="189"/>
    </location>
    <ligand>
        <name>substrate</name>
    </ligand>
</feature>
<feature type="binding site" evidence="8">
    <location>
        <begin position="74"/>
        <end position="75"/>
    </location>
    <ligand>
        <name>substrate</name>
    </ligand>
</feature>
<evidence type="ECO:0000256" key="2">
    <source>
        <dbReference type="ARBA" id="ARBA00010219"/>
    </source>
</evidence>
<evidence type="ECO:0000256" key="1">
    <source>
        <dbReference type="ARBA" id="ARBA00005196"/>
    </source>
</evidence>
<dbReference type="EMBL" id="DXGG01000191">
    <property type="protein sequence ID" value="HIW87819.1"/>
    <property type="molecule type" value="Genomic_DNA"/>
</dbReference>
<feature type="site" description="Could be important to modulate the pK values of the two catalytic cysteine residues" evidence="8">
    <location>
        <position position="188"/>
    </location>
</feature>
<keyword evidence="8" id="KW-0963">Cytoplasm</keyword>
<comment type="caution">
    <text evidence="10">The sequence shown here is derived from an EMBL/GenBank/DDBJ whole genome shotgun (WGS) entry which is preliminary data.</text>
</comment>
<protein>
    <recommendedName>
        <fullName evidence="3 8">Diaminopimelate epimerase</fullName>
        <shortName evidence="8">DAP epimerase</shortName>
        <ecNumber evidence="3 8">5.1.1.7</ecNumber>
    </recommendedName>
    <alternativeName>
        <fullName evidence="8">PLP-independent amino acid racemase</fullName>
    </alternativeName>
</protein>
<evidence type="ECO:0000313" key="10">
    <source>
        <dbReference type="EMBL" id="HIW87819.1"/>
    </source>
</evidence>
<evidence type="ECO:0000256" key="5">
    <source>
        <dbReference type="ARBA" id="ARBA00023154"/>
    </source>
</evidence>
<dbReference type="InterPro" id="IPR001653">
    <property type="entry name" value="DAP_epimerase_DapF"/>
</dbReference>
<comment type="function">
    <text evidence="8">Catalyzes the stereoinversion of LL-2,6-diaminopimelate (L,L-DAP) to meso-diaminopimelate (meso-DAP), a precursor of L-lysine and an essential component of the bacterial peptidoglycan.</text>
</comment>
<feature type="binding site" evidence="8">
    <location>
        <position position="170"/>
    </location>
    <ligand>
        <name>substrate</name>
    </ligand>
</feature>
<dbReference type="Pfam" id="PF01678">
    <property type="entry name" value="DAP_epimerase"/>
    <property type="match status" value="2"/>
</dbReference>
<comment type="subunit">
    <text evidence="8">Homodimer.</text>
</comment>
<evidence type="ECO:0000256" key="4">
    <source>
        <dbReference type="ARBA" id="ARBA00022605"/>
    </source>
</evidence>
<keyword evidence="6 8" id="KW-0413">Isomerase</keyword>
<dbReference type="NCBIfam" id="TIGR00652">
    <property type="entry name" value="DapF"/>
    <property type="match status" value="1"/>
</dbReference>
<accession>A0A9D1RHM4</accession>
<dbReference type="Proteomes" id="UP000824267">
    <property type="component" value="Unassembled WGS sequence"/>
</dbReference>
<dbReference type="GO" id="GO:0009089">
    <property type="term" value="P:lysine biosynthetic process via diaminopimelate"/>
    <property type="evidence" value="ECO:0007669"/>
    <property type="project" value="UniProtKB-UniRule"/>
</dbReference>
<feature type="site" description="Could be important to modulate the pK values of the two catalytic cysteine residues" evidence="8">
    <location>
        <position position="137"/>
    </location>
</feature>
<feature type="binding site" evidence="8">
    <location>
        <position position="64"/>
    </location>
    <ligand>
        <name>substrate</name>
    </ligand>
</feature>
<comment type="pathway">
    <text evidence="1 8">Amino-acid biosynthesis; L-lysine biosynthesis via DAP pathway; DL-2,6-diaminopimelate from LL-2,6-diaminopimelate: step 1/1.</text>
</comment>